<dbReference type="EMBL" id="JACHDO010000001">
    <property type="protein sequence ID" value="MBB5490393.1"/>
    <property type="molecule type" value="Genomic_DNA"/>
</dbReference>
<dbReference type="Gene3D" id="3.40.630.30">
    <property type="match status" value="1"/>
</dbReference>
<dbReference type="InterPro" id="IPR000182">
    <property type="entry name" value="GNAT_dom"/>
</dbReference>
<evidence type="ECO:0000259" key="1">
    <source>
        <dbReference type="PROSITE" id="PS51186"/>
    </source>
</evidence>
<evidence type="ECO:0000313" key="2">
    <source>
        <dbReference type="EMBL" id="MBB5490393.1"/>
    </source>
</evidence>
<feature type="domain" description="N-acetyltransferase" evidence="1">
    <location>
        <begin position="94"/>
        <end position="229"/>
    </location>
</feature>
<accession>A0A840W4Y8</accession>
<comment type="caution">
    <text evidence="2">The sequence shown here is derived from an EMBL/GenBank/DDBJ whole genome shotgun (WGS) entry which is preliminary data.</text>
</comment>
<dbReference type="RefSeq" id="WP_184363724.1">
    <property type="nucleotide sequence ID" value="NZ_BAAAKM010000135.1"/>
</dbReference>
<dbReference type="PROSITE" id="PS51186">
    <property type="entry name" value="GNAT"/>
    <property type="match status" value="1"/>
</dbReference>
<dbReference type="Proteomes" id="UP000579647">
    <property type="component" value="Unassembled WGS sequence"/>
</dbReference>
<dbReference type="GO" id="GO:0016747">
    <property type="term" value="F:acyltransferase activity, transferring groups other than amino-acyl groups"/>
    <property type="evidence" value="ECO:0007669"/>
    <property type="project" value="InterPro"/>
</dbReference>
<dbReference type="CDD" id="cd04301">
    <property type="entry name" value="NAT_SF"/>
    <property type="match status" value="1"/>
</dbReference>
<reference evidence="2 3" key="1">
    <citation type="submission" date="2020-08" db="EMBL/GenBank/DDBJ databases">
        <title>Sequencing the genomes of 1000 actinobacteria strains.</title>
        <authorList>
            <person name="Klenk H.-P."/>
        </authorList>
    </citation>
    <scope>NUCLEOTIDE SEQUENCE [LARGE SCALE GENOMIC DNA]</scope>
    <source>
        <strain evidence="2 3">DSM 44598</strain>
    </source>
</reference>
<dbReference type="AlphaFoldDB" id="A0A840W4Y8"/>
<keyword evidence="3" id="KW-1185">Reference proteome</keyword>
<evidence type="ECO:0000313" key="3">
    <source>
        <dbReference type="Proteomes" id="UP000579647"/>
    </source>
</evidence>
<protein>
    <submittedName>
        <fullName evidence="2">GNAT superfamily N-acetyltransferase</fullName>
    </submittedName>
</protein>
<dbReference type="SUPFAM" id="SSF55729">
    <property type="entry name" value="Acyl-CoA N-acyltransferases (Nat)"/>
    <property type="match status" value="1"/>
</dbReference>
<sequence>MSRTSPEPLAPLIRRWQRGWGLASALAPAEESDGALHVDLGRPGRKTERIVLDADQRPERVRALAARVAAAAEPDWLTVPTNNPARTVRLLGEAGLVVDPEHEAFMSADLTAHPVPGASAPYTARLSEEHVVPGRAAVFRAHLAAPGVTRAAGGIGALVDTDLVVHAIRTEPDHRRHGLGSAVMGALTERAREHGAEEGLLVSTVQGRGMYSRLGWRVQASVVVARRAP</sequence>
<keyword evidence="2" id="KW-0808">Transferase</keyword>
<dbReference type="Pfam" id="PF00583">
    <property type="entry name" value="Acetyltransf_1"/>
    <property type="match status" value="1"/>
</dbReference>
<organism evidence="2 3">
    <name type="scientific">Nocardiopsis metallicus</name>
    <dbReference type="NCBI Taxonomy" id="179819"/>
    <lineage>
        <taxon>Bacteria</taxon>
        <taxon>Bacillati</taxon>
        <taxon>Actinomycetota</taxon>
        <taxon>Actinomycetes</taxon>
        <taxon>Streptosporangiales</taxon>
        <taxon>Nocardiopsidaceae</taxon>
        <taxon>Nocardiopsis</taxon>
    </lineage>
</organism>
<gene>
    <name evidence="2" type="ORF">HNR07_001530</name>
</gene>
<proteinExistence type="predicted"/>
<dbReference type="InterPro" id="IPR016181">
    <property type="entry name" value="Acyl_CoA_acyltransferase"/>
</dbReference>
<name>A0A840W4Y8_9ACTN</name>